<sequence>MMDIDLIREPDWAWIETEEGSSALEKGTAGWRNSDAGLEFGIAGGVLGISISAPRTAVKRIVMRWKHGLRAGGGLQVYGDHWERGYGDLEWRQMVPERVMPWYAIIHDGAHSFGFGVKTGGRSFSHWRLDRNGVTLVSDISCGAEGVLLGSRILPAAEVVQYAGEEGESAHSAANRLCRSLCDTPVMPEQPIYGGNNWYYTYGVSSHEEVVADARFISELAEGLSNRPYMIIDDGWQINGNIPEYNGGPWVGNRKFPDMRGLAEEMSEAGVRPGIWFRPLLTSERVPESWILKGSADRCLDPSHPDVLRYVAEDMKTLVQWGFKLIKHDFSTFDLLGEWGFKMGSRPIGSRHSFSDRSRTTAEIIVDFYRAIADAASDALVIGCNTIGHLAAGLFAIQRTGDDTSGKGWERTRRMGINTLAFRMHQHGAFFSHDADCVALTSFTPWQESKQWLELVANSGTPLFLSAKPGSLDAEQTEAVRNAFRIASMPQPAAEPLDWLRTTCASRWKFGKREAEFDWYGEEGIREEERDSIWWK</sequence>
<accession>A0A3D9ISY1</accession>
<dbReference type="SUPFAM" id="SSF51445">
    <property type="entry name" value="(Trans)glycosidases"/>
    <property type="match status" value="1"/>
</dbReference>
<dbReference type="GO" id="GO:0016052">
    <property type="term" value="P:carbohydrate catabolic process"/>
    <property type="evidence" value="ECO:0007669"/>
    <property type="project" value="InterPro"/>
</dbReference>
<gene>
    <name evidence="1" type="ORF">DFP95_102293</name>
</gene>
<dbReference type="InterPro" id="IPR017853">
    <property type="entry name" value="GH"/>
</dbReference>
<organism evidence="1 2">
    <name type="scientific">Cohnella lupini</name>
    <dbReference type="NCBI Taxonomy" id="1294267"/>
    <lineage>
        <taxon>Bacteria</taxon>
        <taxon>Bacillati</taxon>
        <taxon>Bacillota</taxon>
        <taxon>Bacilli</taxon>
        <taxon>Bacillales</taxon>
        <taxon>Paenibacillaceae</taxon>
        <taxon>Cohnella</taxon>
    </lineage>
</organism>
<name>A0A3D9ISY1_9BACL</name>
<dbReference type="OrthoDB" id="9758822at2"/>
<dbReference type="InterPro" id="IPR013785">
    <property type="entry name" value="Aldolase_TIM"/>
</dbReference>
<protein>
    <submittedName>
        <fullName evidence="1">Alpha-galactosidase</fullName>
    </submittedName>
</protein>
<dbReference type="CDD" id="cd14791">
    <property type="entry name" value="GH36"/>
    <property type="match status" value="1"/>
</dbReference>
<proteinExistence type="predicted"/>
<dbReference type="AlphaFoldDB" id="A0A3D9ISY1"/>
<dbReference type="Proteomes" id="UP000256869">
    <property type="component" value="Unassembled WGS sequence"/>
</dbReference>
<comment type="caution">
    <text evidence="1">The sequence shown here is derived from an EMBL/GenBank/DDBJ whole genome shotgun (WGS) entry which is preliminary data.</text>
</comment>
<keyword evidence="2" id="KW-1185">Reference proteome</keyword>
<dbReference type="RefSeq" id="WP_115991623.1">
    <property type="nucleotide sequence ID" value="NZ_QRDY01000002.1"/>
</dbReference>
<reference evidence="1 2" key="1">
    <citation type="submission" date="2018-07" db="EMBL/GenBank/DDBJ databases">
        <title>Genomic Encyclopedia of Type Strains, Phase III (KMG-III): the genomes of soil and plant-associated and newly described type strains.</title>
        <authorList>
            <person name="Whitman W."/>
        </authorList>
    </citation>
    <scope>NUCLEOTIDE SEQUENCE [LARGE SCALE GENOMIC DNA]</scope>
    <source>
        <strain evidence="1 2">CECT 8236</strain>
    </source>
</reference>
<dbReference type="EMBL" id="QRDY01000002">
    <property type="protein sequence ID" value="RED64872.1"/>
    <property type="molecule type" value="Genomic_DNA"/>
</dbReference>
<dbReference type="GO" id="GO:0004557">
    <property type="term" value="F:alpha-galactosidase activity"/>
    <property type="evidence" value="ECO:0007669"/>
    <property type="project" value="InterPro"/>
</dbReference>
<dbReference type="Gene3D" id="3.20.20.70">
    <property type="entry name" value="Aldolase class I"/>
    <property type="match status" value="1"/>
</dbReference>
<dbReference type="InterPro" id="IPR002252">
    <property type="entry name" value="Glyco_hydro_36"/>
</dbReference>
<evidence type="ECO:0000313" key="2">
    <source>
        <dbReference type="Proteomes" id="UP000256869"/>
    </source>
</evidence>
<evidence type="ECO:0000313" key="1">
    <source>
        <dbReference type="EMBL" id="RED64872.1"/>
    </source>
</evidence>